<sequence>LIRTFVLPFSRTPWEGAQTTLFCALSPKLSPGGYYRNCSLAQPNKQALDDTICECVWGVSEKLVVDS</sequence>
<dbReference type="GO" id="GO:0016491">
    <property type="term" value="F:oxidoreductase activity"/>
    <property type="evidence" value="ECO:0007669"/>
    <property type="project" value="UniProtKB-KW"/>
</dbReference>
<dbReference type="PANTHER" id="PTHR43157">
    <property type="entry name" value="PHOSPHATIDYLINOSITOL-GLYCAN BIOSYNTHESIS CLASS F PROTEIN-RELATED"/>
    <property type="match status" value="1"/>
</dbReference>
<proteinExistence type="predicted"/>
<accession>A0A183A4K2</accession>
<reference evidence="2" key="1">
    <citation type="submission" date="2016-06" db="UniProtKB">
        <authorList>
            <consortium name="WormBaseParasite"/>
        </authorList>
    </citation>
    <scope>IDENTIFICATION</scope>
</reference>
<organism evidence="2">
    <name type="scientific">Echinostoma caproni</name>
    <dbReference type="NCBI Taxonomy" id="27848"/>
    <lineage>
        <taxon>Eukaryota</taxon>
        <taxon>Metazoa</taxon>
        <taxon>Spiralia</taxon>
        <taxon>Lophotrochozoa</taxon>
        <taxon>Platyhelminthes</taxon>
        <taxon>Trematoda</taxon>
        <taxon>Digenea</taxon>
        <taxon>Plagiorchiida</taxon>
        <taxon>Echinostomata</taxon>
        <taxon>Echinostomatoidea</taxon>
        <taxon>Echinostomatidae</taxon>
        <taxon>Echinostoma</taxon>
    </lineage>
</organism>
<keyword evidence="1" id="KW-0560">Oxidoreductase</keyword>
<dbReference type="PANTHER" id="PTHR43157:SF31">
    <property type="entry name" value="PHOSPHATIDYLINOSITOL-GLYCAN BIOSYNTHESIS CLASS F PROTEIN"/>
    <property type="match status" value="1"/>
</dbReference>
<name>A0A183A4K2_9TREM</name>
<evidence type="ECO:0000256" key="1">
    <source>
        <dbReference type="ARBA" id="ARBA00023002"/>
    </source>
</evidence>
<dbReference type="WBParaSite" id="ECPE_0000188701-mRNA-1">
    <property type="protein sequence ID" value="ECPE_0000188701-mRNA-1"/>
    <property type="gene ID" value="ECPE_0000188701"/>
</dbReference>
<evidence type="ECO:0000313" key="2">
    <source>
        <dbReference type="WBParaSite" id="ECPE_0000188701-mRNA-1"/>
    </source>
</evidence>
<dbReference type="AlphaFoldDB" id="A0A183A4K2"/>
<dbReference type="Gene3D" id="3.40.50.720">
    <property type="entry name" value="NAD(P)-binding Rossmann-like Domain"/>
    <property type="match status" value="1"/>
</dbReference>
<protein>
    <submittedName>
        <fullName evidence="2">Thyroglobulin type-1 domain-containing protein</fullName>
    </submittedName>
</protein>